<sequence length="384" mass="40620">MAGRRVSFASMAADPVVDAPGVDSAKDAPARWIPTANCLPNPRNPRDELGDLSDLASIKDRQLQSCLAVTPAAYLRLWPEDRQTLGAGPEDVVVVNGNRRRAAAQLYGREQLLVVVDDSVAESKATLLRAALDENMARKDFDPIEEANAVLLIVAQYATAKEAAEAEGWSQSWISHRKNLLKLHPELQRQVRAKARGEEGVSINVARRLGSVKGIEEMSLAEQTAELEQLLQADADAVTAKRAARLEAKAAAKAAPADVAPAAPAPQPVLTPAPAAQPVAEAVAEAAEPVAPAAPRPESAAPQAPSASTEPASSPDRFSAENSEPLPMPEQREKPAAAAPQAGLGNVDWHNVEELADAICRTLSADEAYRLADALANRLLTTSS</sequence>
<protein>
    <recommendedName>
        <fullName evidence="2">ParB/Spo0J HTH domain-containing protein</fullName>
    </recommendedName>
</protein>
<proteinExistence type="predicted"/>
<dbReference type="SUPFAM" id="SSF110849">
    <property type="entry name" value="ParB/Sulfiredoxin"/>
    <property type="match status" value="1"/>
</dbReference>
<dbReference type="RefSeq" id="WP_270151808.1">
    <property type="nucleotide sequence ID" value="NZ_CP115452.1"/>
</dbReference>
<dbReference type="InterPro" id="IPR041468">
    <property type="entry name" value="HTH_ParB/Spo0J"/>
</dbReference>
<feature type="region of interest" description="Disordered" evidence="1">
    <location>
        <begin position="280"/>
        <end position="342"/>
    </location>
</feature>
<dbReference type="EMBL" id="CP115452">
    <property type="protein sequence ID" value="WBP92100.1"/>
    <property type="molecule type" value="Genomic_DNA"/>
</dbReference>
<dbReference type="InterPro" id="IPR036086">
    <property type="entry name" value="ParB/Sulfiredoxin_sf"/>
</dbReference>
<feature type="compositionally biased region" description="Low complexity" evidence="1">
    <location>
        <begin position="253"/>
        <end position="262"/>
    </location>
</feature>
<keyword evidence="3" id="KW-0614">Plasmid</keyword>
<geneLocation type="plasmid" evidence="3 4">
    <name>punmamed3</name>
</geneLocation>
<dbReference type="PANTHER" id="PTHR33375">
    <property type="entry name" value="CHROMOSOME-PARTITIONING PROTEIN PARB-RELATED"/>
    <property type="match status" value="1"/>
</dbReference>
<gene>
    <name evidence="3" type="ORF">O1G21_40950</name>
</gene>
<evidence type="ECO:0000313" key="4">
    <source>
        <dbReference type="Proteomes" id="UP001212821"/>
    </source>
</evidence>
<dbReference type="Pfam" id="PF17762">
    <property type="entry name" value="HTH_ParB"/>
    <property type="match status" value="1"/>
</dbReference>
<organism evidence="3 4">
    <name type="scientific">Kitasatospora cathayae</name>
    <dbReference type="NCBI Taxonomy" id="3004092"/>
    <lineage>
        <taxon>Bacteria</taxon>
        <taxon>Bacillati</taxon>
        <taxon>Actinomycetota</taxon>
        <taxon>Actinomycetes</taxon>
        <taxon>Kitasatosporales</taxon>
        <taxon>Streptomycetaceae</taxon>
        <taxon>Kitasatospora</taxon>
    </lineage>
</organism>
<evidence type="ECO:0000313" key="3">
    <source>
        <dbReference type="EMBL" id="WBP92100.1"/>
    </source>
</evidence>
<name>A0ABY7QH10_9ACTN</name>
<evidence type="ECO:0000256" key="1">
    <source>
        <dbReference type="SAM" id="MobiDB-lite"/>
    </source>
</evidence>
<dbReference type="SUPFAM" id="SSF109709">
    <property type="entry name" value="KorB DNA-binding domain-like"/>
    <property type="match status" value="1"/>
</dbReference>
<dbReference type="Gene3D" id="1.10.10.2830">
    <property type="match status" value="1"/>
</dbReference>
<dbReference type="PANTHER" id="PTHR33375:SF1">
    <property type="entry name" value="CHROMOSOME-PARTITIONING PROTEIN PARB-RELATED"/>
    <property type="match status" value="1"/>
</dbReference>
<feature type="domain" description="ParB/Spo0J HTH" evidence="2">
    <location>
        <begin position="139"/>
        <end position="218"/>
    </location>
</feature>
<dbReference type="Proteomes" id="UP001212821">
    <property type="component" value="Plasmid punmamed3"/>
</dbReference>
<reference evidence="3 4" key="1">
    <citation type="submission" date="2022-12" db="EMBL/GenBank/DDBJ databases">
        <title>HUAS 3-15.</title>
        <authorList>
            <person name="Mo P."/>
        </authorList>
    </citation>
    <scope>NUCLEOTIDE SEQUENCE [LARGE SCALE GENOMIC DNA]</scope>
    <source>
        <strain evidence="3 4">HUAS 3-15</strain>
        <plasmid evidence="3 4">punmamed3</plasmid>
    </source>
</reference>
<evidence type="ECO:0000259" key="2">
    <source>
        <dbReference type="Pfam" id="PF17762"/>
    </source>
</evidence>
<dbReference type="InterPro" id="IPR050336">
    <property type="entry name" value="Chromosome_partition/occlusion"/>
</dbReference>
<feature type="region of interest" description="Disordered" evidence="1">
    <location>
        <begin position="253"/>
        <end position="272"/>
    </location>
</feature>
<keyword evidence="4" id="KW-1185">Reference proteome</keyword>
<feature type="compositionally biased region" description="Low complexity" evidence="1">
    <location>
        <begin position="280"/>
        <end position="315"/>
    </location>
</feature>
<accession>A0ABY7QH10</accession>